<name>A0A0F9T9T4_9ZZZZ</name>
<keyword evidence="1" id="KW-1133">Transmembrane helix</keyword>
<gene>
    <name evidence="2" type="ORF">LCGC14_0374960</name>
</gene>
<dbReference type="EMBL" id="LAZR01000301">
    <property type="protein sequence ID" value="KKN75939.1"/>
    <property type="molecule type" value="Genomic_DNA"/>
</dbReference>
<feature type="transmembrane region" description="Helical" evidence="1">
    <location>
        <begin position="12"/>
        <end position="30"/>
    </location>
</feature>
<sequence length="139" mass="15785">MKPPTWLAAPLYLWSLPNALLGLVLALWAGPIGWKWHQGALVITVQRVPGGEWINGQTHSWVVLVEEDKASVRVHEFVHVKQRLVLGPLFLPLYGGNYLINRARGMSHADAYRAIWFEVVAYRVQKEFEEGKRSDAWGS</sequence>
<organism evidence="2">
    <name type="scientific">marine sediment metagenome</name>
    <dbReference type="NCBI Taxonomy" id="412755"/>
    <lineage>
        <taxon>unclassified sequences</taxon>
        <taxon>metagenomes</taxon>
        <taxon>ecological metagenomes</taxon>
    </lineage>
</organism>
<protein>
    <submittedName>
        <fullName evidence="2">Uncharacterized protein</fullName>
    </submittedName>
</protein>
<keyword evidence="1" id="KW-0812">Transmembrane</keyword>
<accession>A0A0F9T9T4</accession>
<proteinExistence type="predicted"/>
<reference evidence="2" key="1">
    <citation type="journal article" date="2015" name="Nature">
        <title>Complex archaea that bridge the gap between prokaryotes and eukaryotes.</title>
        <authorList>
            <person name="Spang A."/>
            <person name="Saw J.H."/>
            <person name="Jorgensen S.L."/>
            <person name="Zaremba-Niedzwiedzka K."/>
            <person name="Martijn J."/>
            <person name="Lind A.E."/>
            <person name="van Eijk R."/>
            <person name="Schleper C."/>
            <person name="Guy L."/>
            <person name="Ettema T.J."/>
        </authorList>
    </citation>
    <scope>NUCLEOTIDE SEQUENCE</scope>
</reference>
<keyword evidence="1" id="KW-0472">Membrane</keyword>
<dbReference type="AlphaFoldDB" id="A0A0F9T9T4"/>
<evidence type="ECO:0000313" key="2">
    <source>
        <dbReference type="EMBL" id="KKN75939.1"/>
    </source>
</evidence>
<comment type="caution">
    <text evidence="2">The sequence shown here is derived from an EMBL/GenBank/DDBJ whole genome shotgun (WGS) entry which is preliminary data.</text>
</comment>
<evidence type="ECO:0000256" key="1">
    <source>
        <dbReference type="SAM" id="Phobius"/>
    </source>
</evidence>